<sequence>MPVSLRSLPPELYTAILDNLPATSLQQTVLSLTRALPLSPIPQYHLFTHVHLKHSDQVVQLHRRLRKAIDSASEWVKELTLETWTVDADIVVNLVNILPRITDLTLFIGPNFAPEHLQEIFETPKPTLQFISLRFRPYVLKATYFQFLKGAYFDSSLHVLSQWPHSNDRALPSLSIVQDPIDPDVSQRQHFAQPLVFFRLDPLTTLVCSDFLQSLTSLRLRIPGRQLVRFLCADPRSLPALEFLDISTCLMLGSEVEALLVRFTTLRHLILDGCSIKRLDMVDGEWVALGKNCSLAGVKRAKEREKKLRAWLEANAVRSTVVNNDQSVTEVFDFNGQGGTRRPRRGRRGLATAAISLRESSARDNSLSPSVPVVANIPTARIRILPPAPSLTSLAITISSQMSPDRHTGVRTEFGRGWTEGLAQLTAIRNRLRQSWQNGIRLVRFSEEPCASEEGLDGLVDAGSELDFNAIDAKIPLLCLAGPGRKEGHIEGCGHAIGWEVWKDDL</sequence>
<dbReference type="Gene3D" id="3.80.10.10">
    <property type="entry name" value="Ribonuclease Inhibitor"/>
    <property type="match status" value="1"/>
</dbReference>
<dbReference type="SUPFAM" id="SSF52047">
    <property type="entry name" value="RNI-like"/>
    <property type="match status" value="1"/>
</dbReference>
<dbReference type="AlphaFoldDB" id="A0A0C3CG51"/>
<dbReference type="InParanoid" id="A0A0C3CG51"/>
<accession>A0A0C3CG51</accession>
<name>A0A0C3CG51_PILCF</name>
<dbReference type="OrthoDB" id="3353982at2759"/>
<proteinExistence type="predicted"/>
<evidence type="ECO:0000313" key="2">
    <source>
        <dbReference type="Proteomes" id="UP000054166"/>
    </source>
</evidence>
<gene>
    <name evidence="1" type="ORF">PILCRDRAFT_813702</name>
</gene>
<evidence type="ECO:0008006" key="3">
    <source>
        <dbReference type="Google" id="ProtNLM"/>
    </source>
</evidence>
<reference evidence="1 2" key="1">
    <citation type="submission" date="2014-04" db="EMBL/GenBank/DDBJ databases">
        <authorList>
            <consortium name="DOE Joint Genome Institute"/>
            <person name="Kuo A."/>
            <person name="Tarkka M."/>
            <person name="Buscot F."/>
            <person name="Kohler A."/>
            <person name="Nagy L.G."/>
            <person name="Floudas D."/>
            <person name="Copeland A."/>
            <person name="Barry K.W."/>
            <person name="Cichocki N."/>
            <person name="Veneault-Fourrey C."/>
            <person name="LaButti K."/>
            <person name="Lindquist E.A."/>
            <person name="Lipzen A."/>
            <person name="Lundell T."/>
            <person name="Morin E."/>
            <person name="Murat C."/>
            <person name="Sun H."/>
            <person name="Tunlid A."/>
            <person name="Henrissat B."/>
            <person name="Grigoriev I.V."/>
            <person name="Hibbett D.S."/>
            <person name="Martin F."/>
            <person name="Nordberg H.P."/>
            <person name="Cantor M.N."/>
            <person name="Hua S.X."/>
        </authorList>
    </citation>
    <scope>NUCLEOTIDE SEQUENCE [LARGE SCALE GENOMIC DNA]</scope>
    <source>
        <strain evidence="1 2">F 1598</strain>
    </source>
</reference>
<dbReference type="EMBL" id="KN832976">
    <property type="protein sequence ID" value="KIM88727.1"/>
    <property type="molecule type" value="Genomic_DNA"/>
</dbReference>
<keyword evidence="2" id="KW-1185">Reference proteome</keyword>
<dbReference type="InterPro" id="IPR032675">
    <property type="entry name" value="LRR_dom_sf"/>
</dbReference>
<protein>
    <recommendedName>
        <fullName evidence="3">F-box domain-containing protein</fullName>
    </recommendedName>
</protein>
<dbReference type="HOGENOM" id="CLU_037355_0_0_1"/>
<dbReference type="Proteomes" id="UP000054166">
    <property type="component" value="Unassembled WGS sequence"/>
</dbReference>
<reference evidence="2" key="2">
    <citation type="submission" date="2015-01" db="EMBL/GenBank/DDBJ databases">
        <title>Evolutionary Origins and Diversification of the Mycorrhizal Mutualists.</title>
        <authorList>
            <consortium name="DOE Joint Genome Institute"/>
            <consortium name="Mycorrhizal Genomics Consortium"/>
            <person name="Kohler A."/>
            <person name="Kuo A."/>
            <person name="Nagy L.G."/>
            <person name="Floudas D."/>
            <person name="Copeland A."/>
            <person name="Barry K.W."/>
            <person name="Cichocki N."/>
            <person name="Veneault-Fourrey C."/>
            <person name="LaButti K."/>
            <person name="Lindquist E.A."/>
            <person name="Lipzen A."/>
            <person name="Lundell T."/>
            <person name="Morin E."/>
            <person name="Murat C."/>
            <person name="Riley R."/>
            <person name="Ohm R."/>
            <person name="Sun H."/>
            <person name="Tunlid A."/>
            <person name="Henrissat B."/>
            <person name="Grigoriev I.V."/>
            <person name="Hibbett D.S."/>
            <person name="Martin F."/>
        </authorList>
    </citation>
    <scope>NUCLEOTIDE SEQUENCE [LARGE SCALE GENOMIC DNA]</scope>
    <source>
        <strain evidence="2">F 1598</strain>
    </source>
</reference>
<organism evidence="1 2">
    <name type="scientific">Piloderma croceum (strain F 1598)</name>
    <dbReference type="NCBI Taxonomy" id="765440"/>
    <lineage>
        <taxon>Eukaryota</taxon>
        <taxon>Fungi</taxon>
        <taxon>Dikarya</taxon>
        <taxon>Basidiomycota</taxon>
        <taxon>Agaricomycotina</taxon>
        <taxon>Agaricomycetes</taxon>
        <taxon>Agaricomycetidae</taxon>
        <taxon>Atheliales</taxon>
        <taxon>Atheliaceae</taxon>
        <taxon>Piloderma</taxon>
    </lineage>
</organism>
<evidence type="ECO:0000313" key="1">
    <source>
        <dbReference type="EMBL" id="KIM88727.1"/>
    </source>
</evidence>